<evidence type="ECO:0000313" key="9">
    <source>
        <dbReference type="Proteomes" id="UP000044938"/>
    </source>
</evidence>
<reference evidence="7 8" key="1">
    <citation type="submission" date="2015-03" db="EMBL/GenBank/DDBJ databases">
        <authorList>
            <consortium name="Pathogen Informatics"/>
        </authorList>
    </citation>
    <scope>NUCLEOTIDE SEQUENCE [LARGE SCALE GENOMIC DNA]</scope>
    <source>
        <strain evidence="2 10">G09801536</strain>
        <strain evidence="1 11">G09901357</strain>
        <strain evidence="7">K00500041</strain>
        <strain evidence="5 9">M09401471</strain>
        <strain evidence="8">N09902308</strain>
        <strain evidence="4 12">P00601463</strain>
    </source>
</reference>
<dbReference type="EMBL" id="CSBK01001737">
    <property type="protein sequence ID" value="COZ08472.1"/>
    <property type="molecule type" value="Genomic_DNA"/>
</dbReference>
<evidence type="ECO:0000313" key="2">
    <source>
        <dbReference type="EMBL" id="COV96950.1"/>
    </source>
</evidence>
<evidence type="ECO:0000313" key="3">
    <source>
        <dbReference type="EMBL" id="COW24772.1"/>
    </source>
</evidence>
<dbReference type="Proteomes" id="UP000038802">
    <property type="component" value="Unassembled WGS sequence"/>
</dbReference>
<dbReference type="EMBL" id="CFOE01000485">
    <property type="protein sequence ID" value="CFE42009.1"/>
    <property type="molecule type" value="Genomic_DNA"/>
</dbReference>
<evidence type="ECO:0000313" key="1">
    <source>
        <dbReference type="EMBL" id="CFE42009.1"/>
    </source>
</evidence>
<evidence type="ECO:0000313" key="11">
    <source>
        <dbReference type="Proteomes" id="UP000048289"/>
    </source>
</evidence>
<organism evidence="3 7">
    <name type="scientific">Mycobacterium tuberculosis</name>
    <dbReference type="NCBI Taxonomy" id="1773"/>
    <lineage>
        <taxon>Bacteria</taxon>
        <taxon>Bacillati</taxon>
        <taxon>Actinomycetota</taxon>
        <taxon>Actinomycetes</taxon>
        <taxon>Mycobacteriales</taxon>
        <taxon>Mycobacteriaceae</taxon>
        <taxon>Mycobacterium</taxon>
        <taxon>Mycobacterium tuberculosis complex</taxon>
    </lineage>
</organism>
<dbReference type="Proteomes" id="UP000039021">
    <property type="component" value="Unassembled WGS sequence"/>
</dbReference>
<accession>A0A0U0SMG9</accession>
<name>A0A0U0SMG9_MYCTX</name>
<dbReference type="EMBL" id="CSAD01000428">
    <property type="protein sequence ID" value="COV96950.1"/>
    <property type="molecule type" value="Genomic_DNA"/>
</dbReference>
<gene>
    <name evidence="2" type="ORF">ERS007679_02810</name>
    <name evidence="1" type="ORF">ERS007681_03085</name>
    <name evidence="3" type="ORF">ERS007703_03172</name>
    <name evidence="5" type="ORF">ERS007720_03528</name>
    <name evidence="6" type="ORF">ERS007739_03377</name>
    <name evidence="4" type="ORF">ERS007741_02172</name>
</gene>
<dbReference type="EMBL" id="CSAJ01000579">
    <property type="protein sequence ID" value="COW90937.1"/>
    <property type="molecule type" value="Genomic_DNA"/>
</dbReference>
<dbReference type="Proteomes" id="UP000044938">
    <property type="component" value="Unassembled WGS sequence"/>
</dbReference>
<dbReference type="EMBL" id="CSAE01000406">
    <property type="protein sequence ID" value="COW24772.1"/>
    <property type="molecule type" value="Genomic_DNA"/>
</dbReference>
<protein>
    <submittedName>
        <fullName evidence="3">Uncharacterized protein</fullName>
    </submittedName>
</protein>
<sequence length="80" mass="8411">MPTANRCTLVSPAPGAAPLCVTANRVNLPSASTSKSGRRVLSPVVFSHCSPQFDRSRPEAFSNAASRSSKLALPKACVRK</sequence>
<evidence type="ECO:0000313" key="12">
    <source>
        <dbReference type="Proteomes" id="UP000048600"/>
    </source>
</evidence>
<evidence type="ECO:0000313" key="4">
    <source>
        <dbReference type="EMBL" id="COW31820.1"/>
    </source>
</evidence>
<dbReference type="Proteomes" id="UP000045842">
    <property type="component" value="Unassembled WGS sequence"/>
</dbReference>
<evidence type="ECO:0000313" key="5">
    <source>
        <dbReference type="EMBL" id="COW90937.1"/>
    </source>
</evidence>
<evidence type="ECO:0000313" key="10">
    <source>
        <dbReference type="Proteomes" id="UP000045842"/>
    </source>
</evidence>
<evidence type="ECO:0000313" key="7">
    <source>
        <dbReference type="Proteomes" id="UP000038802"/>
    </source>
</evidence>
<dbReference type="Proteomes" id="UP000048289">
    <property type="component" value="Unassembled WGS sequence"/>
</dbReference>
<reference evidence="3" key="2">
    <citation type="submission" date="2015-03" db="EMBL/GenBank/DDBJ databases">
        <authorList>
            <person name="Murphy D."/>
        </authorList>
    </citation>
    <scope>NUCLEOTIDE SEQUENCE [LARGE SCALE GENOMIC DNA]</scope>
    <source>
        <strain evidence="3">K00500041</strain>
    </source>
</reference>
<proteinExistence type="predicted"/>
<reference evidence="6" key="3">
    <citation type="submission" date="2015-03" db="EMBL/GenBank/DDBJ databases">
        <authorList>
            <consortium name="Pathogen Informatics"/>
            <person name="Murphy D."/>
        </authorList>
    </citation>
    <scope>NUCLEOTIDE SEQUENCE</scope>
    <source>
        <strain evidence="6">N09902308</strain>
    </source>
</reference>
<dbReference type="EMBL" id="CHKL01000231">
    <property type="protein sequence ID" value="COW31820.1"/>
    <property type="molecule type" value="Genomic_DNA"/>
</dbReference>
<dbReference type="Proteomes" id="UP000048600">
    <property type="component" value="Unassembled WGS sequence"/>
</dbReference>
<dbReference type="AlphaFoldDB" id="A0A0U0SMG9"/>
<evidence type="ECO:0000313" key="6">
    <source>
        <dbReference type="EMBL" id="COZ08472.1"/>
    </source>
</evidence>
<evidence type="ECO:0000313" key="8">
    <source>
        <dbReference type="Proteomes" id="UP000039021"/>
    </source>
</evidence>